<dbReference type="InterPro" id="IPR037724">
    <property type="entry name" value="C2E_Ferlin"/>
</dbReference>
<keyword evidence="10" id="KW-1185">Reference proteome</keyword>
<keyword evidence="3" id="KW-0677">Repeat</keyword>
<dbReference type="Proteomes" id="UP001230188">
    <property type="component" value="Unassembled WGS sequence"/>
</dbReference>
<feature type="compositionally biased region" description="Basic residues" evidence="6">
    <location>
        <begin position="1495"/>
        <end position="1506"/>
    </location>
</feature>
<feature type="compositionally biased region" description="Basic and acidic residues" evidence="6">
    <location>
        <begin position="75"/>
        <end position="90"/>
    </location>
</feature>
<feature type="domain" description="C2" evidence="8">
    <location>
        <begin position="265"/>
        <end position="399"/>
    </location>
</feature>
<feature type="region of interest" description="Disordered" evidence="6">
    <location>
        <begin position="60"/>
        <end position="90"/>
    </location>
</feature>
<dbReference type="PANTHER" id="PTHR12546">
    <property type="entry name" value="FER-1-LIKE"/>
    <property type="match status" value="1"/>
</dbReference>
<feature type="region of interest" description="Disordered" evidence="6">
    <location>
        <begin position="743"/>
        <end position="766"/>
    </location>
</feature>
<proteinExistence type="predicted"/>
<accession>A0AAD7UA19</accession>
<feature type="region of interest" description="Disordered" evidence="6">
    <location>
        <begin position="949"/>
        <end position="979"/>
    </location>
</feature>
<keyword evidence="4 7" id="KW-1133">Transmembrane helix</keyword>
<dbReference type="InterPro" id="IPR037721">
    <property type="entry name" value="Ferlin"/>
</dbReference>
<keyword evidence="5 7" id="KW-0472">Membrane</keyword>
<dbReference type="GO" id="GO:0007009">
    <property type="term" value="P:plasma membrane organization"/>
    <property type="evidence" value="ECO:0007669"/>
    <property type="project" value="TreeGrafter"/>
</dbReference>
<feature type="compositionally biased region" description="Basic and acidic residues" evidence="6">
    <location>
        <begin position="743"/>
        <end position="764"/>
    </location>
</feature>
<reference evidence="9" key="1">
    <citation type="submission" date="2023-01" db="EMBL/GenBank/DDBJ databases">
        <title>Metagenome sequencing of chrysophaentin producing Chrysophaeum taylorii.</title>
        <authorList>
            <person name="Davison J."/>
            <person name="Bewley C."/>
        </authorList>
    </citation>
    <scope>NUCLEOTIDE SEQUENCE</scope>
    <source>
        <strain evidence="9">NIES-1699</strain>
    </source>
</reference>
<evidence type="ECO:0000313" key="9">
    <source>
        <dbReference type="EMBL" id="KAJ8599899.1"/>
    </source>
</evidence>
<sequence>MPAVVTAHTVFAIDAFYVYGIEVLALGEVEILVQWVFNPSRGVVATEKKTTFFLWGSIDSATEDEGDDDPDDEDPTTKEEADRKAREVKDAEERLKTQLNEIEVKSGDYQIQVHVIEARDLKAQDYGGTSDPVAYVECFGEKVSTKVHPKVLSCVFDELFIINKRGLDKEEFSEGSIRVSVMDADTVTRNDLIGSYVVDASYVYFQKNHEIYRTWVALINDQDPESQQIQGFLKLSIQVIGPGDKVYIHDEAEDREREKQEDMRADGGISGMVVMPPALRREVKWLVTTVWRAEYLPIMDVGIRGISDNKIDAFVQVDFGDIKPLRTKAKTMKGDRSKLAPEWRTELWVPVTVPTGTQTIKYTVWDYEITQPNELVATWYERFGVVDSLSGKKRAPYWTNLYGAAVETSLVSGDALKFRGKDWNKFYNTYPLHASTYRGRVLMSQRVVNREDQPDKYRIGKNAVGLNPFRRKVKKLERRFEPPTETRVLQCIAIAGSELPRFRSTALKNIGGTSKMQLAVSWGRHNTLSGSKANNNGATEWFELLSGIEEEYPSDSTQCPDVFIYLSKEGTNPCSFKRLKVCEKIPNFADAKPTWFVLTEDRGLNQLSHGEFPGAVLLQLGIGTVDEWSQYKNTWEADLKHMTHRTPYRLRCHLFQARALPSLDIDGSVDAYLQVHFNGMDPGKTEVVRESNDPTFYQTIEFDCALPRLEYAPLVFVQVRDYNFTGQDTYVGCFFADLSKDASKTKSDDKTGERRDHGDKDFPDPRWFNLMREEKDDTPGQVLASFELLPKSTPDQKLAPAKSLEPARKPAIVDIVALGCRSLVPYQQMHMQLPYCVFELEGKDCVKEIARTDPSKKPTPQNPNFLQHIKMEVEIPENAIFASPLKLTVRDIRLGGYVKPVVGTAVIRLDEKIPWSRTYKPPKKRVDEVFDVRDVDFKAATTTLAPVAEEGVAESKTTDDAAAAVPSAPSMSPGPMAQGAVAPLTESESAVTAAMTAELEYLVKKQTPRDSDDGAGVFGALLHVNQAELASSRKTMTRKKGALDRLLGIRRDEDDFEDLISQEDYEEAEPEWKKDRPILKAELEDELRETPFETYDITLGSKAGTLLRDPDFRVTGRFKGIVRVLEKDSDVEQFDLPELLKPRGYKIRLYVIRGIGLTPMDPGFMGRPGKSDPYLRVELGKTKFDDRKNYVPDATDVDLYKVVELNTELPGGSQLVVDLLDYDDIGLSDDLIGSTTIDLEDRWFLKRWRAIGKEKRCDKLGAMRFDVKPLERRGLYTKTCTAPQGTLECWVDILTPAEASTFPPDDVSLPPVLEAEIRLVVWKARDMVNMDTITNMNDLYVKAWCEDSEPQCTDIHWRAKGGKGSFNWRMKFKVNLGHNTKIMRFPYLFIQAWDQDILKWNDIIAESQVDLGRYLKKCYQKRQTIKLFKGMGGVKKVGAKNKPDPSKQAPSAVNDEENPLVPAADVPAPDVDDSLQRQRRAALEEERRQQEQAERRRRQKKKKKKKKEAEPEKKPGQCGYCWKALGACWYCCCAGRGKEVEATGADTKEAQDKEVADEDTEAFVAQFKEMTGWGDTDPKDSSWLYMDKLDHETGVREPMGRLCVSLSILPKGIADVEQAGFGRSEPNQHPYLPPPTGRLYFSLNPFIMGSQLCGPKICAQLTSCIICLGVIALAIFCQPALNALVYLFFNTF</sequence>
<dbReference type="InterPro" id="IPR000008">
    <property type="entry name" value="C2_dom"/>
</dbReference>
<evidence type="ECO:0000259" key="8">
    <source>
        <dbReference type="PROSITE" id="PS50004"/>
    </source>
</evidence>
<evidence type="ECO:0000256" key="5">
    <source>
        <dbReference type="ARBA" id="ARBA00023136"/>
    </source>
</evidence>
<dbReference type="GO" id="GO:0016020">
    <property type="term" value="C:membrane"/>
    <property type="evidence" value="ECO:0007669"/>
    <property type="project" value="UniProtKB-SubCell"/>
</dbReference>
<gene>
    <name evidence="9" type="ORF">CTAYLR_002819</name>
</gene>
<dbReference type="InterPro" id="IPR012968">
    <property type="entry name" value="FerIin_dom"/>
</dbReference>
<dbReference type="CDD" id="cd04037">
    <property type="entry name" value="C2E_Ferlin"/>
    <property type="match status" value="1"/>
</dbReference>
<evidence type="ECO:0000313" key="10">
    <source>
        <dbReference type="Proteomes" id="UP001230188"/>
    </source>
</evidence>
<feature type="compositionally biased region" description="Low complexity" evidence="6">
    <location>
        <begin position="961"/>
        <end position="977"/>
    </location>
</feature>
<evidence type="ECO:0000256" key="1">
    <source>
        <dbReference type="ARBA" id="ARBA00004167"/>
    </source>
</evidence>
<feature type="transmembrane region" description="Helical" evidence="7">
    <location>
        <begin position="1668"/>
        <end position="1689"/>
    </location>
</feature>
<dbReference type="SUPFAM" id="SSF49562">
    <property type="entry name" value="C2 domain (Calcium/lipid-binding domain, CaLB)"/>
    <property type="match status" value="6"/>
</dbReference>
<keyword evidence="2 7" id="KW-0812">Transmembrane</keyword>
<feature type="region of interest" description="Disordered" evidence="6">
    <location>
        <begin position="1436"/>
        <end position="1515"/>
    </location>
</feature>
<organism evidence="9 10">
    <name type="scientific">Chrysophaeum taylorii</name>
    <dbReference type="NCBI Taxonomy" id="2483200"/>
    <lineage>
        <taxon>Eukaryota</taxon>
        <taxon>Sar</taxon>
        <taxon>Stramenopiles</taxon>
        <taxon>Ochrophyta</taxon>
        <taxon>Pelagophyceae</taxon>
        <taxon>Pelagomonadales</taxon>
        <taxon>Pelagomonadaceae</taxon>
        <taxon>Chrysophaeum</taxon>
    </lineage>
</organism>
<feature type="domain" description="C2" evidence="8">
    <location>
        <begin position="629"/>
        <end position="752"/>
    </location>
</feature>
<dbReference type="PANTHER" id="PTHR12546:SF33">
    <property type="entry name" value="SPERM VESICLE FUSION PROTEIN FER-1"/>
    <property type="match status" value="1"/>
</dbReference>
<protein>
    <recommendedName>
        <fullName evidence="8">C2 domain-containing protein</fullName>
    </recommendedName>
</protein>
<feature type="compositionally biased region" description="Acidic residues" evidence="6">
    <location>
        <begin position="61"/>
        <end position="74"/>
    </location>
</feature>
<dbReference type="EMBL" id="JAQMWT010000533">
    <property type="protein sequence ID" value="KAJ8599899.1"/>
    <property type="molecule type" value="Genomic_DNA"/>
</dbReference>
<evidence type="ECO:0000256" key="7">
    <source>
        <dbReference type="SAM" id="Phobius"/>
    </source>
</evidence>
<feature type="compositionally biased region" description="Basic and acidic residues" evidence="6">
    <location>
        <begin position="1481"/>
        <end position="1494"/>
    </location>
</feature>
<dbReference type="PROSITE" id="PS50004">
    <property type="entry name" value="C2"/>
    <property type="match status" value="6"/>
</dbReference>
<evidence type="ECO:0000256" key="2">
    <source>
        <dbReference type="ARBA" id="ARBA00022692"/>
    </source>
</evidence>
<dbReference type="SMART" id="SM01202">
    <property type="entry name" value="FerI"/>
    <property type="match status" value="1"/>
</dbReference>
<evidence type="ECO:0000256" key="3">
    <source>
        <dbReference type="ARBA" id="ARBA00022737"/>
    </source>
</evidence>
<dbReference type="InterPro" id="IPR035892">
    <property type="entry name" value="C2_domain_sf"/>
</dbReference>
<evidence type="ECO:0000256" key="6">
    <source>
        <dbReference type="SAM" id="MobiDB-lite"/>
    </source>
</evidence>
<feature type="domain" description="C2" evidence="8">
    <location>
        <begin position="1128"/>
        <end position="1252"/>
    </location>
</feature>
<dbReference type="Pfam" id="PF00168">
    <property type="entry name" value="C2"/>
    <property type="match status" value="6"/>
</dbReference>
<dbReference type="SMART" id="SM00239">
    <property type="entry name" value="C2"/>
    <property type="match status" value="6"/>
</dbReference>
<feature type="domain" description="C2" evidence="8">
    <location>
        <begin position="1296"/>
        <end position="1425"/>
    </location>
</feature>
<comment type="caution">
    <text evidence="9">The sequence shown here is derived from an EMBL/GenBank/DDBJ whole genome shotgun (WGS) entry which is preliminary data.</text>
</comment>
<feature type="domain" description="C2" evidence="8">
    <location>
        <begin position="794"/>
        <end position="930"/>
    </location>
</feature>
<name>A0AAD7UA19_9STRA</name>
<feature type="domain" description="C2" evidence="8">
    <location>
        <begin position="89"/>
        <end position="213"/>
    </location>
</feature>
<comment type="subcellular location">
    <subcellularLocation>
        <location evidence="1">Membrane</location>
        <topology evidence="1">Single-pass membrane protein</topology>
    </subcellularLocation>
</comment>
<evidence type="ECO:0000256" key="4">
    <source>
        <dbReference type="ARBA" id="ARBA00022989"/>
    </source>
</evidence>
<dbReference type="Gene3D" id="2.60.40.150">
    <property type="entry name" value="C2 domain"/>
    <property type="match status" value="5"/>
</dbReference>